<dbReference type="eggNOG" id="KOG1515">
    <property type="taxonomic scope" value="Eukaryota"/>
</dbReference>
<evidence type="ECO:0000259" key="2">
    <source>
        <dbReference type="Pfam" id="PF07859"/>
    </source>
</evidence>
<dbReference type="Gene3D" id="3.40.50.1820">
    <property type="entry name" value="alpha/beta hydrolase"/>
    <property type="match status" value="1"/>
</dbReference>
<dbReference type="AlphaFoldDB" id="D2VBM5"/>
<dbReference type="KEGG" id="ngr:NAEGRDRAFT_57714"/>
<dbReference type="EMBL" id="GG738861">
    <property type="protein sequence ID" value="EFC45935.1"/>
    <property type="molecule type" value="Genomic_DNA"/>
</dbReference>
<dbReference type="SUPFAM" id="SSF53474">
    <property type="entry name" value="alpha/beta-Hydrolases"/>
    <property type="match status" value="1"/>
</dbReference>
<dbReference type="STRING" id="5762.D2VBM5"/>
<dbReference type="PANTHER" id="PTHR48081:SF8">
    <property type="entry name" value="ALPHA_BETA HYDROLASE FOLD-3 DOMAIN-CONTAINING PROTEIN-RELATED"/>
    <property type="match status" value="1"/>
</dbReference>
<keyword evidence="1" id="KW-0378">Hydrolase</keyword>
<dbReference type="OrthoDB" id="408631at2759"/>
<dbReference type="PANTHER" id="PTHR48081">
    <property type="entry name" value="AB HYDROLASE SUPERFAMILY PROTEIN C4A8.06C"/>
    <property type="match status" value="1"/>
</dbReference>
<dbReference type="InterPro" id="IPR013094">
    <property type="entry name" value="AB_hydrolase_3"/>
</dbReference>
<dbReference type="Pfam" id="PF07859">
    <property type="entry name" value="Abhydrolase_3"/>
    <property type="match status" value="1"/>
</dbReference>
<dbReference type="InterPro" id="IPR050300">
    <property type="entry name" value="GDXG_lipolytic_enzyme"/>
</dbReference>
<feature type="domain" description="Alpha/beta hydrolase fold-3" evidence="2">
    <location>
        <begin position="120"/>
        <end position="347"/>
    </location>
</feature>
<name>D2VBM5_NAEGR</name>
<evidence type="ECO:0000256" key="1">
    <source>
        <dbReference type="ARBA" id="ARBA00022801"/>
    </source>
</evidence>
<proteinExistence type="predicted"/>
<gene>
    <name evidence="3" type="ORF">NAEGRDRAFT_57714</name>
</gene>
<evidence type="ECO:0000313" key="3">
    <source>
        <dbReference type="EMBL" id="EFC45935.1"/>
    </source>
</evidence>
<sequence length="366" mass="41685">MALLLVLFIVAVLIVAFFIGHIYLQSVKFPGVKISIIVGSFLIKSMIKILGPRMKIIEKVLSKPLPPSLETESLKIETIPITFDTSSSELYLKENGQPISHYSLRIYQPKPFKNDGYPIVMYIHGGGWMLGSIDSSNQLCLTLSKKGFLVVSVNYRKTPEHVFPSCLNDNLNALSWIGKNYQKYNGNISQLTITGESSGAHLAITTQIRIFSVDKEILERENVPQITQQGLLYPVLEYYKYGNEKYDSYKKFRDCGLLLDGMIMDMFWSLLIGELREEEVKSNRFLSPLSAIDLSDNLFYSKFPKGFVWLAEYDVVRDEGELFATLINKVSNGKLKIKEWKCGTHGFRFKRNYNDLADAIVELLQN</sequence>
<dbReference type="GO" id="GO:0016787">
    <property type="term" value="F:hydrolase activity"/>
    <property type="evidence" value="ECO:0007669"/>
    <property type="project" value="UniProtKB-KW"/>
</dbReference>
<dbReference type="Proteomes" id="UP000006671">
    <property type="component" value="Unassembled WGS sequence"/>
</dbReference>
<keyword evidence="4" id="KW-1185">Reference proteome</keyword>
<organism evidence="4">
    <name type="scientific">Naegleria gruberi</name>
    <name type="common">Amoeba</name>
    <dbReference type="NCBI Taxonomy" id="5762"/>
    <lineage>
        <taxon>Eukaryota</taxon>
        <taxon>Discoba</taxon>
        <taxon>Heterolobosea</taxon>
        <taxon>Tetramitia</taxon>
        <taxon>Eutetramitia</taxon>
        <taxon>Vahlkampfiidae</taxon>
        <taxon>Naegleria</taxon>
    </lineage>
</organism>
<accession>D2VBM5</accession>
<reference evidence="3 4" key="1">
    <citation type="journal article" date="2010" name="Cell">
        <title>The genome of Naegleria gruberi illuminates early eukaryotic versatility.</title>
        <authorList>
            <person name="Fritz-Laylin L.K."/>
            <person name="Prochnik S.E."/>
            <person name="Ginger M.L."/>
            <person name="Dacks J.B."/>
            <person name="Carpenter M.L."/>
            <person name="Field M.C."/>
            <person name="Kuo A."/>
            <person name="Paredez A."/>
            <person name="Chapman J."/>
            <person name="Pham J."/>
            <person name="Shu S."/>
            <person name="Neupane R."/>
            <person name="Cipriano M."/>
            <person name="Mancuso J."/>
            <person name="Tu H."/>
            <person name="Salamov A."/>
            <person name="Lindquist E."/>
            <person name="Shapiro H."/>
            <person name="Lucas S."/>
            <person name="Grigoriev I.V."/>
            <person name="Cande W.Z."/>
            <person name="Fulton C."/>
            <person name="Rokhsar D.S."/>
            <person name="Dawson S.C."/>
        </authorList>
    </citation>
    <scope>NUCLEOTIDE SEQUENCE [LARGE SCALE GENOMIC DNA]</scope>
    <source>
        <strain evidence="3 4">NEG-M</strain>
    </source>
</reference>
<dbReference type="FunCoup" id="D2VBM5">
    <property type="interactions" value="77"/>
</dbReference>
<evidence type="ECO:0000313" key="4">
    <source>
        <dbReference type="Proteomes" id="UP000006671"/>
    </source>
</evidence>
<dbReference type="InterPro" id="IPR029058">
    <property type="entry name" value="AB_hydrolase_fold"/>
</dbReference>
<protein>
    <submittedName>
        <fullName evidence="3">Esterase/lipase</fullName>
    </submittedName>
</protein>
<dbReference type="VEuPathDB" id="AmoebaDB:NAEGRDRAFT_57714"/>
<dbReference type="RefSeq" id="XP_002678679.1">
    <property type="nucleotide sequence ID" value="XM_002678633.1"/>
</dbReference>
<dbReference type="InParanoid" id="D2VBM5"/>
<dbReference type="GeneID" id="8859121"/>